<dbReference type="EMBL" id="CAAALY010030694">
    <property type="protein sequence ID" value="VEL17007.1"/>
    <property type="molecule type" value="Genomic_DNA"/>
</dbReference>
<keyword evidence="1" id="KW-0808">Transferase</keyword>
<dbReference type="PROSITE" id="PS00183">
    <property type="entry name" value="UBC_1"/>
    <property type="match status" value="1"/>
</dbReference>
<comment type="similarity">
    <text evidence="4">Belongs to the ubiquitin-conjugating enzyme family.</text>
</comment>
<dbReference type="Proteomes" id="UP000784294">
    <property type="component" value="Unassembled WGS sequence"/>
</dbReference>
<protein>
    <recommendedName>
        <fullName evidence="5">UBC core domain-containing protein</fullName>
    </recommendedName>
</protein>
<dbReference type="SUPFAM" id="SSF54495">
    <property type="entry name" value="UBC-like"/>
    <property type="match status" value="1"/>
</dbReference>
<feature type="active site" description="Glycyl thioester intermediate" evidence="3">
    <location>
        <position position="81"/>
    </location>
</feature>
<gene>
    <name evidence="6" type="ORF">PXEA_LOCUS10447</name>
</gene>
<name>A0A3S5AC70_9PLAT</name>
<dbReference type="AlphaFoldDB" id="A0A3S5AC70"/>
<dbReference type="Gene3D" id="3.10.110.10">
    <property type="entry name" value="Ubiquitin Conjugating Enzyme"/>
    <property type="match status" value="2"/>
</dbReference>
<evidence type="ECO:0000313" key="6">
    <source>
        <dbReference type="EMBL" id="VEL17007.1"/>
    </source>
</evidence>
<evidence type="ECO:0000259" key="5">
    <source>
        <dbReference type="PROSITE" id="PS50127"/>
    </source>
</evidence>
<evidence type="ECO:0000256" key="4">
    <source>
        <dbReference type="RuleBase" id="RU362109"/>
    </source>
</evidence>
<evidence type="ECO:0000256" key="1">
    <source>
        <dbReference type="ARBA" id="ARBA00022679"/>
    </source>
</evidence>
<feature type="domain" description="UBC core" evidence="5">
    <location>
        <begin position="9"/>
        <end position="157"/>
    </location>
</feature>
<dbReference type="GO" id="GO:0016740">
    <property type="term" value="F:transferase activity"/>
    <property type="evidence" value="ECO:0007669"/>
    <property type="project" value="UniProtKB-KW"/>
</dbReference>
<dbReference type="PROSITE" id="PS50127">
    <property type="entry name" value="UBC_2"/>
    <property type="match status" value="1"/>
</dbReference>
<dbReference type="InterPro" id="IPR023313">
    <property type="entry name" value="UBQ-conjugating_AS"/>
</dbReference>
<sequence>MASGSAFSCAVKTLQKELKELNEYPVEGFRVNLADENSLFVWDVAIFGPPQTLYEGGYFKVILSLIFIMFHPNIYENGEVCISILHPPEDDPHSGELASERWNPTQNVSVISLLNEPNINSAAYVDASVAYRNWKESGGREKEYETTVRSFVELSQAEAVRDGVQVPRTIEEYCQLGRSNHEKSKVDNNVLNDRGFADFVEDDDDYCFCVDDDDCELDADEDEICRDKFVERQILSGDALDSTPEEQPVHSISLSFGEIPLKKTVAESGNTYCGGREGTLAKEGSH</sequence>
<dbReference type="InterPro" id="IPR000608">
    <property type="entry name" value="UBC"/>
</dbReference>
<keyword evidence="4" id="KW-0547">Nucleotide-binding</keyword>
<keyword evidence="2 4" id="KW-0833">Ubl conjugation pathway</keyword>
<comment type="caution">
    <text evidence="6">The sequence shown here is derived from an EMBL/GenBank/DDBJ whole genome shotgun (WGS) entry which is preliminary data.</text>
</comment>
<dbReference type="OrthoDB" id="19692at2759"/>
<accession>A0A3S5AC70</accession>
<dbReference type="InterPro" id="IPR016135">
    <property type="entry name" value="UBQ-conjugating_enzyme/RWD"/>
</dbReference>
<dbReference type="GO" id="GO:0005524">
    <property type="term" value="F:ATP binding"/>
    <property type="evidence" value="ECO:0007669"/>
    <property type="project" value="UniProtKB-UniRule"/>
</dbReference>
<keyword evidence="7" id="KW-1185">Reference proteome</keyword>
<evidence type="ECO:0000256" key="2">
    <source>
        <dbReference type="ARBA" id="ARBA00022786"/>
    </source>
</evidence>
<reference evidence="6" key="1">
    <citation type="submission" date="2018-11" db="EMBL/GenBank/DDBJ databases">
        <authorList>
            <consortium name="Pathogen Informatics"/>
        </authorList>
    </citation>
    <scope>NUCLEOTIDE SEQUENCE</scope>
</reference>
<dbReference type="SMART" id="SM00212">
    <property type="entry name" value="UBCc"/>
    <property type="match status" value="1"/>
</dbReference>
<dbReference type="Pfam" id="PF00179">
    <property type="entry name" value="UQ_con"/>
    <property type="match status" value="1"/>
</dbReference>
<dbReference type="InterPro" id="IPR050113">
    <property type="entry name" value="Ub_conjugating_enzyme"/>
</dbReference>
<evidence type="ECO:0000313" key="7">
    <source>
        <dbReference type="Proteomes" id="UP000784294"/>
    </source>
</evidence>
<keyword evidence="4" id="KW-0067">ATP-binding</keyword>
<evidence type="ECO:0000256" key="3">
    <source>
        <dbReference type="PROSITE-ProRule" id="PRU10133"/>
    </source>
</evidence>
<organism evidence="6 7">
    <name type="scientific">Protopolystoma xenopodis</name>
    <dbReference type="NCBI Taxonomy" id="117903"/>
    <lineage>
        <taxon>Eukaryota</taxon>
        <taxon>Metazoa</taxon>
        <taxon>Spiralia</taxon>
        <taxon>Lophotrochozoa</taxon>
        <taxon>Platyhelminthes</taxon>
        <taxon>Monogenea</taxon>
        <taxon>Polyopisthocotylea</taxon>
        <taxon>Polystomatidea</taxon>
        <taxon>Polystomatidae</taxon>
        <taxon>Protopolystoma</taxon>
    </lineage>
</organism>
<proteinExistence type="inferred from homology"/>
<dbReference type="PANTHER" id="PTHR24067">
    <property type="entry name" value="UBIQUITIN-CONJUGATING ENZYME E2"/>
    <property type="match status" value="1"/>
</dbReference>